<accession>A0A9P7J7D9</accession>
<feature type="domain" description="DUF6533" evidence="2">
    <location>
        <begin position="22"/>
        <end position="67"/>
    </location>
</feature>
<gene>
    <name evidence="3" type="ORF">HD556DRAFT_1436385</name>
</gene>
<keyword evidence="1" id="KW-0472">Membrane</keyword>
<feature type="transmembrane region" description="Helical" evidence="1">
    <location>
        <begin position="162"/>
        <end position="184"/>
    </location>
</feature>
<reference evidence="3" key="1">
    <citation type="journal article" date="2020" name="New Phytol.">
        <title>Comparative genomics reveals dynamic genome evolution in host specialist ectomycorrhizal fungi.</title>
        <authorList>
            <person name="Lofgren L.A."/>
            <person name="Nguyen N.H."/>
            <person name="Vilgalys R."/>
            <person name="Ruytinx J."/>
            <person name="Liao H.L."/>
            <person name="Branco S."/>
            <person name="Kuo A."/>
            <person name="LaButti K."/>
            <person name="Lipzen A."/>
            <person name="Andreopoulos W."/>
            <person name="Pangilinan J."/>
            <person name="Riley R."/>
            <person name="Hundley H."/>
            <person name="Na H."/>
            <person name="Barry K."/>
            <person name="Grigoriev I.V."/>
            <person name="Stajich J.E."/>
            <person name="Kennedy P.G."/>
        </authorList>
    </citation>
    <scope>NUCLEOTIDE SEQUENCE</scope>
    <source>
        <strain evidence="3">S12</strain>
    </source>
</reference>
<protein>
    <recommendedName>
        <fullName evidence="2">DUF6533 domain-containing protein</fullName>
    </recommendedName>
</protein>
<feature type="transmembrane region" description="Helical" evidence="1">
    <location>
        <begin position="204"/>
        <end position="229"/>
    </location>
</feature>
<evidence type="ECO:0000259" key="2">
    <source>
        <dbReference type="Pfam" id="PF20151"/>
    </source>
</evidence>
<feature type="transmembrane region" description="Helical" evidence="1">
    <location>
        <begin position="20"/>
        <end position="39"/>
    </location>
</feature>
<dbReference type="AlphaFoldDB" id="A0A9P7J7D9"/>
<keyword evidence="1" id="KW-1133">Transmembrane helix</keyword>
<dbReference type="RefSeq" id="XP_041166893.1">
    <property type="nucleotide sequence ID" value="XM_041305569.1"/>
</dbReference>
<comment type="caution">
    <text evidence="3">The sequence shown here is derived from an EMBL/GenBank/DDBJ whole genome shotgun (WGS) entry which is preliminary data.</text>
</comment>
<dbReference type="OrthoDB" id="2667741at2759"/>
<sequence>MTLVSNDPSFWPQIALTRTVSYFAVAGFAAVVYDWVSSLGQEIELIWRQRWSLVTFLYLGLRYIGLLCSVVDVLSTDAISVQWWMLFAADIMLGAIVIIRLHAMYQRSRKIFIFLIATFFAVTASSSVIDGVGTRPFIWEEFILSGTYQCHVVAEDQPQLSLWSWVIGIAWEALTLCLAVWIAIQHFRKIERVGRSTASTIGDLLTALIKSHVLHFIAFATVSCFRLGYLSPNLSDSNSARDQIYYGIAVIVLPVQLFVLGPRLILSIREYHTELVDDSDAGTGITTIAFQEFDTGSSV</sequence>
<proteinExistence type="predicted"/>
<feature type="transmembrane region" description="Helical" evidence="1">
    <location>
        <begin position="111"/>
        <end position="129"/>
    </location>
</feature>
<dbReference type="InterPro" id="IPR045340">
    <property type="entry name" value="DUF6533"/>
</dbReference>
<feature type="transmembrane region" description="Helical" evidence="1">
    <location>
        <begin position="244"/>
        <end position="266"/>
    </location>
</feature>
<name>A0A9P7J7D9_9AGAM</name>
<feature type="transmembrane region" description="Helical" evidence="1">
    <location>
        <begin position="81"/>
        <end position="99"/>
    </location>
</feature>
<evidence type="ECO:0000256" key="1">
    <source>
        <dbReference type="SAM" id="Phobius"/>
    </source>
</evidence>
<dbReference type="Proteomes" id="UP000719766">
    <property type="component" value="Unassembled WGS sequence"/>
</dbReference>
<evidence type="ECO:0000313" key="3">
    <source>
        <dbReference type="EMBL" id="KAG1806422.1"/>
    </source>
</evidence>
<evidence type="ECO:0000313" key="4">
    <source>
        <dbReference type="Proteomes" id="UP000719766"/>
    </source>
</evidence>
<dbReference type="EMBL" id="JABBWE010000002">
    <property type="protein sequence ID" value="KAG1806422.1"/>
    <property type="molecule type" value="Genomic_DNA"/>
</dbReference>
<dbReference type="GeneID" id="64599333"/>
<dbReference type="Pfam" id="PF20151">
    <property type="entry name" value="DUF6533"/>
    <property type="match status" value="1"/>
</dbReference>
<keyword evidence="1" id="KW-0812">Transmembrane</keyword>
<feature type="transmembrane region" description="Helical" evidence="1">
    <location>
        <begin position="51"/>
        <end position="75"/>
    </location>
</feature>
<organism evidence="3 4">
    <name type="scientific">Suillus plorans</name>
    <dbReference type="NCBI Taxonomy" id="116603"/>
    <lineage>
        <taxon>Eukaryota</taxon>
        <taxon>Fungi</taxon>
        <taxon>Dikarya</taxon>
        <taxon>Basidiomycota</taxon>
        <taxon>Agaricomycotina</taxon>
        <taxon>Agaricomycetes</taxon>
        <taxon>Agaricomycetidae</taxon>
        <taxon>Boletales</taxon>
        <taxon>Suillineae</taxon>
        <taxon>Suillaceae</taxon>
        <taxon>Suillus</taxon>
    </lineage>
</organism>
<keyword evidence="4" id="KW-1185">Reference proteome</keyword>